<evidence type="ECO:0000256" key="3">
    <source>
        <dbReference type="ARBA" id="ARBA00006006"/>
    </source>
</evidence>
<evidence type="ECO:0000256" key="1">
    <source>
        <dbReference type="ARBA" id="ARBA00001947"/>
    </source>
</evidence>
<comment type="similarity">
    <text evidence="3 11">Belongs to the peptidase M36 family.</text>
</comment>
<dbReference type="Proteomes" id="UP001648503">
    <property type="component" value="Unassembled WGS sequence"/>
</dbReference>
<evidence type="ECO:0000313" key="12">
    <source>
        <dbReference type="EMBL" id="KAH6596217.1"/>
    </source>
</evidence>
<dbReference type="Gene3D" id="3.10.170.10">
    <property type="match status" value="1"/>
</dbReference>
<evidence type="ECO:0000256" key="2">
    <source>
        <dbReference type="ARBA" id="ARBA00004613"/>
    </source>
</evidence>
<gene>
    <name evidence="12" type="ORF">BASA50_005259</name>
</gene>
<evidence type="ECO:0000256" key="8">
    <source>
        <dbReference type="ARBA" id="ARBA00022833"/>
    </source>
</evidence>
<keyword evidence="11" id="KW-0732">Signal</keyword>
<comment type="subcellular location">
    <subcellularLocation>
        <location evidence="2 11">Secreted</location>
    </subcellularLocation>
</comment>
<dbReference type="Gene3D" id="1.10.390.10">
    <property type="entry name" value="Neutral Protease Domain 2"/>
    <property type="match status" value="1"/>
</dbReference>
<evidence type="ECO:0000256" key="7">
    <source>
        <dbReference type="ARBA" id="ARBA00022801"/>
    </source>
</evidence>
<dbReference type="Pfam" id="PF02128">
    <property type="entry name" value="Peptidase_M36"/>
    <property type="match status" value="1"/>
</dbReference>
<organism evidence="12 13">
    <name type="scientific">Batrachochytrium salamandrivorans</name>
    <dbReference type="NCBI Taxonomy" id="1357716"/>
    <lineage>
        <taxon>Eukaryota</taxon>
        <taxon>Fungi</taxon>
        <taxon>Fungi incertae sedis</taxon>
        <taxon>Chytridiomycota</taxon>
        <taxon>Chytridiomycota incertae sedis</taxon>
        <taxon>Chytridiomycetes</taxon>
        <taxon>Rhizophydiales</taxon>
        <taxon>Rhizophydiales incertae sedis</taxon>
        <taxon>Batrachochytrium</taxon>
    </lineage>
</organism>
<keyword evidence="13" id="KW-1185">Reference proteome</keyword>
<keyword evidence="5 11" id="KW-0645">Protease</keyword>
<keyword evidence="10 11" id="KW-0865">Zymogen</keyword>
<keyword evidence="8 11" id="KW-0862">Zinc</keyword>
<keyword evidence="7 11" id="KW-0378">Hydrolase</keyword>
<dbReference type="InterPro" id="IPR027268">
    <property type="entry name" value="Peptidase_M4/M1_CTD_sf"/>
</dbReference>
<comment type="caution">
    <text evidence="12">The sequence shown here is derived from an EMBL/GenBank/DDBJ whole genome shotgun (WGS) entry which is preliminary data.</text>
</comment>
<evidence type="ECO:0000256" key="4">
    <source>
        <dbReference type="ARBA" id="ARBA00022525"/>
    </source>
</evidence>
<evidence type="ECO:0000313" key="13">
    <source>
        <dbReference type="Proteomes" id="UP001648503"/>
    </source>
</evidence>
<reference evidence="12 13" key="1">
    <citation type="submission" date="2021-02" db="EMBL/GenBank/DDBJ databases">
        <title>Variation within the Batrachochytrium salamandrivorans European outbreak.</title>
        <authorList>
            <person name="Kelly M."/>
            <person name="Pasmans F."/>
            <person name="Shea T.P."/>
            <person name="Munoz J.F."/>
            <person name="Carranza S."/>
            <person name="Cuomo C.A."/>
            <person name="Martel A."/>
        </authorList>
    </citation>
    <scope>NUCLEOTIDE SEQUENCE [LARGE SCALE GENOMIC DNA]</scope>
    <source>
        <strain evidence="12 13">AMFP18/2</strain>
    </source>
</reference>
<dbReference type="CDD" id="cd09596">
    <property type="entry name" value="M36"/>
    <property type="match status" value="1"/>
</dbReference>
<dbReference type="EC" id="3.4.24.-" evidence="11"/>
<dbReference type="PANTHER" id="PTHR33478:SF1">
    <property type="entry name" value="EXTRACELLULAR METALLOPROTEINASE MEP"/>
    <property type="match status" value="1"/>
</dbReference>
<feature type="signal peptide" evidence="11">
    <location>
        <begin position="1"/>
        <end position="19"/>
    </location>
</feature>
<name>A0ABQ8FD47_9FUNG</name>
<dbReference type="EMBL" id="JAFCIX010000242">
    <property type="protein sequence ID" value="KAH6596217.1"/>
    <property type="molecule type" value="Genomic_DNA"/>
</dbReference>
<keyword evidence="6 11" id="KW-0479">Metal-binding</keyword>
<evidence type="ECO:0000256" key="6">
    <source>
        <dbReference type="ARBA" id="ARBA00022723"/>
    </source>
</evidence>
<dbReference type="PANTHER" id="PTHR33478">
    <property type="entry name" value="EXTRACELLULAR METALLOPROTEINASE MEP"/>
    <property type="match status" value="1"/>
</dbReference>
<evidence type="ECO:0000256" key="11">
    <source>
        <dbReference type="RuleBase" id="RU364017"/>
    </source>
</evidence>
<keyword evidence="9 11" id="KW-0482">Metalloprotease</keyword>
<comment type="cofactor">
    <cofactor evidence="1 11">
        <name>Zn(2+)</name>
        <dbReference type="ChEBI" id="CHEBI:29105"/>
    </cofactor>
</comment>
<sequence length="564" mass="62883">MFAVSFVLALALVSSTVVAQPTFEPPETSTKSVYEWMPLDEGTPTPTSDEDPADIGLSYILQQLNLQPDEFEMSTSFADSFGVTHVYGMPLHKGSLIESLHASAHVKKGQVFFYSATINKDQVLATISHPPPKSRTEISSEEAVGAVVDCLKVPFYHNSAPVKKCQQTDDEDIPVWKFQLRDDPMTQLPEAEVDENTDDVVPRKRFKRGFTYRVVSLPNKNPNDGFSTIVNPENFQASPKGWTEGYKTIGNNVEVKSDGVTPFETTTLGMFNRVFDPTSPPQTLKNLVAGIINAFYVTNTFHDITYQYGFTEKAGNFQRNNFDRGGIEDDPVIINVQGSKKRNYAEFNTYLDGHPGVLNLHIFTATEPNRDPALDNTILTHELGHGLSDRLTGGARTKMCMGEIESEGLSEGYSDVITLILTAKPEDTRNTKKVIAEYVKGDSRGSRRYPYTTNMRFNPLKYQDAVGEKNPYRIGEIWAVMLFEVYWNLVEKYGFSANLHDATQEKGNIMFLQLFVGTLMIQPCDPTFASARDAMLAADDAYYGGIHKHLIIKGFAKRGFGSIS</sequence>
<protein>
    <recommendedName>
        <fullName evidence="11">Extracellular metalloproteinase</fullName>
        <ecNumber evidence="11">3.4.24.-</ecNumber>
    </recommendedName>
    <alternativeName>
        <fullName evidence="11">Fungalysin</fullName>
    </alternativeName>
</protein>
<evidence type="ECO:0000256" key="9">
    <source>
        <dbReference type="ARBA" id="ARBA00023049"/>
    </source>
</evidence>
<evidence type="ECO:0000256" key="5">
    <source>
        <dbReference type="ARBA" id="ARBA00022670"/>
    </source>
</evidence>
<keyword evidence="4 11" id="KW-0964">Secreted</keyword>
<dbReference type="SUPFAM" id="SSF55486">
    <property type="entry name" value="Metalloproteases ('zincins'), catalytic domain"/>
    <property type="match status" value="1"/>
</dbReference>
<accession>A0ABQ8FD47</accession>
<evidence type="ECO:0000256" key="10">
    <source>
        <dbReference type="ARBA" id="ARBA00023145"/>
    </source>
</evidence>
<dbReference type="InterPro" id="IPR001842">
    <property type="entry name" value="Peptidase_M36"/>
</dbReference>
<dbReference type="InterPro" id="IPR050371">
    <property type="entry name" value="Fungal_virulence_M36"/>
</dbReference>
<feature type="chain" id="PRO_5044964288" description="Extracellular metalloproteinase" evidence="11">
    <location>
        <begin position="20"/>
        <end position="564"/>
    </location>
</feature>
<proteinExistence type="inferred from homology"/>